<dbReference type="NCBIfam" id="TIGR01549">
    <property type="entry name" value="HAD-SF-IA-v1"/>
    <property type="match status" value="1"/>
</dbReference>
<sequence length="1011" mass="116879">MERNKLLSVIIPVYNTEKWLKRCLDSILAQSYRNLEVICVNDASPDGCSAILEKYAAGDSRIKIINHEKNRGLFAARMTGIKQAKGAYIAFVDSDDFISCDWFYPLIRKAVNENADMVLGNTVNIDESGQMTYYNNYRRFNSDKQSVIAPELLRVFFKQHGECFIWHTVWNKVYSKKMIERCLPYLEKMSEPLIMGEDIAFSSVFYAFSDKLAFCDNDCYFYYRHSEASTSVRLPREKIIKNLEDIIRVFDFVENFLKEIEEYRLFEEDFAAFKEQYRIIWSGNIAAAGLQNDGSVKNLFAKGFGSGSYRMPSAHSFYFYEISTAWDDRLEQMKQHILTSRAEYISFDIFDTLIVRPLWSPDDLLRFVAEECAENFCIPENFREMRRIAEEDCRKIHKAADRNCEDVTLAEIYDYLTETFKIETELASRLMAKENELEIKFSSARRCGAELYDLALRAGKKVVFISDMYLSEEVVAAVLNKNGYQVYERIFVSSEYKKLKATGALFKSVLNSLHISPNNIVHIGDNKNSDIEKANANGIEALWIPKAIDVFTNKFSDFYTGDSFKEIYCGNNQKIDSKGVIEQLPLRCMFSVVANHMFDNPFRPFNSRTLYNADAYYIGYMALGMHIFGLAKWIYDKALAERYETVHFLARDGYVVKQAFDIIAAAMEKKNGIRINSSYFYATREALYPFMIRSREDVFKLVGITDYKCHTPAEILNWFRKICKEISVEDVSEYRKHGIDLDRPFETINDFIGFLSAMSEISLDLNKAGAYQNDISKKMQTIFAGNCATFDIGYSGRLQSILSELAQKPIDVFYVHGNGYETTALAEKNGFKVHCFYDFSPTVSAILRETFISDSSPSCIGYSLKDNSLSFEFDEMKDAYSETYAIREMHRGAVNFCKDLTALYADYLHLFTCRPQDISAAFENFILNATPLDCQTFNSTCITDKMYSGYVKKSFLETLFWTRDNIASDRIVYIDRTFRAKSKLGRALFYFLFDNKTFRKKIKARLKHQDK</sequence>
<dbReference type="GO" id="GO:0016757">
    <property type="term" value="F:glycosyltransferase activity"/>
    <property type="evidence" value="ECO:0007669"/>
    <property type="project" value="UniProtKB-KW"/>
</dbReference>
<evidence type="ECO:0000259" key="3">
    <source>
        <dbReference type="Pfam" id="PF00535"/>
    </source>
</evidence>
<dbReference type="PANTHER" id="PTHR22916:SF51">
    <property type="entry name" value="GLYCOSYLTRANSFERASE EPSH-RELATED"/>
    <property type="match status" value="1"/>
</dbReference>
<keyword evidence="1" id="KW-0328">Glycosyltransferase</keyword>
<dbReference type="SUPFAM" id="SSF53448">
    <property type="entry name" value="Nucleotide-diphospho-sugar transferases"/>
    <property type="match status" value="1"/>
</dbReference>
<dbReference type="Pfam" id="PF13242">
    <property type="entry name" value="Hydrolase_like"/>
    <property type="match status" value="1"/>
</dbReference>
<keyword evidence="5" id="KW-1185">Reference proteome</keyword>
<dbReference type="Proteomes" id="UP000291269">
    <property type="component" value="Unassembled WGS sequence"/>
</dbReference>
<feature type="domain" description="Glycosyltransferase 2-like" evidence="3">
    <location>
        <begin position="8"/>
        <end position="135"/>
    </location>
</feature>
<gene>
    <name evidence="4" type="ORF">ESZ91_01560</name>
</gene>
<dbReference type="InterPro" id="IPR023214">
    <property type="entry name" value="HAD_sf"/>
</dbReference>
<dbReference type="InterPro" id="IPR006439">
    <property type="entry name" value="HAD-SF_hydro_IA"/>
</dbReference>
<protein>
    <submittedName>
        <fullName evidence="4">Glycosyltransferase</fullName>
    </submittedName>
</protein>
<evidence type="ECO:0000313" key="4">
    <source>
        <dbReference type="EMBL" id="RXZ61095.1"/>
    </source>
</evidence>
<proteinExistence type="predicted"/>
<dbReference type="Gene3D" id="3.40.50.1000">
    <property type="entry name" value="HAD superfamily/HAD-like"/>
    <property type="match status" value="1"/>
</dbReference>
<dbReference type="Pfam" id="PF00535">
    <property type="entry name" value="Glycos_transf_2"/>
    <property type="match status" value="1"/>
</dbReference>
<accession>A0A4Q2K937</accession>
<dbReference type="EMBL" id="SDOZ01000002">
    <property type="protein sequence ID" value="RXZ61095.1"/>
    <property type="molecule type" value="Genomic_DNA"/>
</dbReference>
<dbReference type="SUPFAM" id="SSF56784">
    <property type="entry name" value="HAD-like"/>
    <property type="match status" value="1"/>
</dbReference>
<keyword evidence="2 4" id="KW-0808">Transferase</keyword>
<evidence type="ECO:0000256" key="2">
    <source>
        <dbReference type="ARBA" id="ARBA00022679"/>
    </source>
</evidence>
<dbReference type="RefSeq" id="WP_129223433.1">
    <property type="nucleotide sequence ID" value="NZ_SDOZ01000002.1"/>
</dbReference>
<dbReference type="AlphaFoldDB" id="A0A4Q2K937"/>
<dbReference type="InterPro" id="IPR029044">
    <property type="entry name" value="Nucleotide-diphossugar_trans"/>
</dbReference>
<comment type="caution">
    <text evidence="4">The sequence shown here is derived from an EMBL/GenBank/DDBJ whole genome shotgun (WGS) entry which is preliminary data.</text>
</comment>
<evidence type="ECO:0000256" key="1">
    <source>
        <dbReference type="ARBA" id="ARBA00022676"/>
    </source>
</evidence>
<dbReference type="Gene3D" id="1.10.150.400">
    <property type="match status" value="1"/>
</dbReference>
<organism evidence="4 5">
    <name type="scientific">Candidatus Borkfalkia ceftriaxoniphila</name>
    <dbReference type="NCBI Taxonomy" id="2508949"/>
    <lineage>
        <taxon>Bacteria</taxon>
        <taxon>Bacillati</taxon>
        <taxon>Bacillota</taxon>
        <taxon>Clostridia</taxon>
        <taxon>Christensenellales</taxon>
        <taxon>Christensenellaceae</taxon>
        <taxon>Candidatus Borkfalkia</taxon>
    </lineage>
</organism>
<name>A0A4Q2K937_9FIRM</name>
<dbReference type="Gene3D" id="3.90.550.10">
    <property type="entry name" value="Spore Coat Polysaccharide Biosynthesis Protein SpsA, Chain A"/>
    <property type="match status" value="1"/>
</dbReference>
<dbReference type="OrthoDB" id="9766971at2"/>
<dbReference type="PANTHER" id="PTHR22916">
    <property type="entry name" value="GLYCOSYLTRANSFERASE"/>
    <property type="match status" value="1"/>
</dbReference>
<dbReference type="InterPro" id="IPR001173">
    <property type="entry name" value="Glyco_trans_2-like"/>
</dbReference>
<dbReference type="InterPro" id="IPR036412">
    <property type="entry name" value="HAD-like_sf"/>
</dbReference>
<reference evidence="4 5" key="1">
    <citation type="journal article" date="2019" name="Gut">
        <title>Antibiotics-induced monodominance of a novel gut bacterial order.</title>
        <authorList>
            <person name="Hildebrand F."/>
            <person name="Moitinho-Silva L."/>
            <person name="Blasche S."/>
            <person name="Jahn M.T."/>
            <person name="Gossmann T.I."/>
            <person name="Heuerta-Cepas J."/>
            <person name="Hercog R."/>
            <person name="Luetge M."/>
            <person name="Bahram M."/>
            <person name="Pryszlak A."/>
            <person name="Alves R.J."/>
            <person name="Waszak S.M."/>
            <person name="Zhu A."/>
            <person name="Ye L."/>
            <person name="Costea P.I."/>
            <person name="Aalvink S."/>
            <person name="Belzer C."/>
            <person name="Forslund S.K."/>
            <person name="Sunagawa S."/>
            <person name="Hentschel U."/>
            <person name="Merten C."/>
            <person name="Patil K.R."/>
            <person name="Benes V."/>
            <person name="Bork P."/>
        </authorList>
    </citation>
    <scope>NUCLEOTIDE SEQUENCE [LARGE SCALE GENOMIC DNA]</scope>
    <source>
        <strain evidence="4 5">HDS1380</strain>
    </source>
</reference>
<dbReference type="CDD" id="cd00761">
    <property type="entry name" value="Glyco_tranf_GTA_type"/>
    <property type="match status" value="1"/>
</dbReference>
<evidence type="ECO:0000313" key="5">
    <source>
        <dbReference type="Proteomes" id="UP000291269"/>
    </source>
</evidence>